<dbReference type="EMBL" id="SOPW01000022">
    <property type="protein sequence ID" value="TFB13777.1"/>
    <property type="molecule type" value="Genomic_DNA"/>
</dbReference>
<reference evidence="1 2" key="1">
    <citation type="submission" date="2019-03" db="EMBL/GenBank/DDBJ databases">
        <authorList>
            <person name="He R.-H."/>
        </authorList>
    </citation>
    <scope>NUCLEOTIDE SEQUENCE [LARGE SCALE GENOMIC DNA]</scope>
    <source>
        <strain evidence="2">SH 714</strain>
    </source>
</reference>
<keyword evidence="2" id="KW-1185">Reference proteome</keyword>
<organism evidence="1 2">
    <name type="scientific">Filobacillus milosensis</name>
    <dbReference type="NCBI Taxonomy" id="94137"/>
    <lineage>
        <taxon>Bacteria</taxon>
        <taxon>Bacillati</taxon>
        <taxon>Bacillota</taxon>
        <taxon>Bacilli</taxon>
        <taxon>Bacillales</taxon>
        <taxon>Bacillaceae</taxon>
        <taxon>Filobacillus</taxon>
    </lineage>
</organism>
<dbReference type="AlphaFoldDB" id="A0A4Y8IF68"/>
<proteinExistence type="predicted"/>
<sequence length="99" mass="11662">MEVAQAVDKKVKLKDVTLEKVEENEDGSIDYDYMLEINYYDEESEEIIEKAGELTITNDDGWQIIRDWEKITKFEKEAMRKYLEEQSKGNGSKNDETDE</sequence>
<gene>
    <name evidence="1" type="ORF">E3U55_15345</name>
</gene>
<dbReference type="RefSeq" id="WP_134341364.1">
    <property type="nucleotide sequence ID" value="NZ_SOPW01000022.1"/>
</dbReference>
<dbReference type="Proteomes" id="UP000297975">
    <property type="component" value="Unassembled WGS sequence"/>
</dbReference>
<protein>
    <submittedName>
        <fullName evidence="1">Uncharacterized protein</fullName>
    </submittedName>
</protein>
<evidence type="ECO:0000313" key="1">
    <source>
        <dbReference type="EMBL" id="TFB13777.1"/>
    </source>
</evidence>
<evidence type="ECO:0000313" key="2">
    <source>
        <dbReference type="Proteomes" id="UP000297975"/>
    </source>
</evidence>
<name>A0A4Y8IF68_9BACI</name>
<comment type="caution">
    <text evidence="1">The sequence shown here is derived from an EMBL/GenBank/DDBJ whole genome shotgun (WGS) entry which is preliminary data.</text>
</comment>
<accession>A0A4Y8IF68</accession>